<dbReference type="InterPro" id="IPR021409">
    <property type="entry name" value="DUF3047"/>
</dbReference>
<dbReference type="EMBL" id="JBHSMM010000001">
    <property type="protein sequence ID" value="MFC5439920.1"/>
    <property type="molecule type" value="Genomic_DNA"/>
</dbReference>
<protein>
    <submittedName>
        <fullName evidence="2">DUF3047 domain-containing protein</fullName>
    </submittedName>
</protein>
<comment type="caution">
    <text evidence="2">The sequence shown here is derived from an EMBL/GenBank/DDBJ whole genome shotgun (WGS) entry which is preliminary data.</text>
</comment>
<proteinExistence type="predicted"/>
<evidence type="ECO:0000313" key="3">
    <source>
        <dbReference type="Proteomes" id="UP001596018"/>
    </source>
</evidence>
<organism evidence="2 3">
    <name type="scientific">Rhodanobacter ginsenosidimutans</name>
    <dbReference type="NCBI Taxonomy" id="490571"/>
    <lineage>
        <taxon>Bacteria</taxon>
        <taxon>Pseudomonadati</taxon>
        <taxon>Pseudomonadota</taxon>
        <taxon>Gammaproteobacteria</taxon>
        <taxon>Lysobacterales</taxon>
        <taxon>Rhodanobacteraceae</taxon>
        <taxon>Rhodanobacter</taxon>
    </lineage>
</organism>
<gene>
    <name evidence="2" type="ORF">ACFPK0_07840</name>
</gene>
<evidence type="ECO:0000313" key="2">
    <source>
        <dbReference type="EMBL" id="MFC5439920.1"/>
    </source>
</evidence>
<accession>A0ABW0JWK4</accession>
<dbReference type="Proteomes" id="UP001596018">
    <property type="component" value="Unassembled WGS sequence"/>
</dbReference>
<dbReference type="RefSeq" id="WP_377339584.1">
    <property type="nucleotide sequence ID" value="NZ_JALBWS010000014.1"/>
</dbReference>
<keyword evidence="3" id="KW-1185">Reference proteome</keyword>
<feature type="chain" id="PRO_5045496309" evidence="1">
    <location>
        <begin position="21"/>
        <end position="248"/>
    </location>
</feature>
<name>A0ABW0JWK4_9GAMM</name>
<dbReference type="Pfam" id="PF11249">
    <property type="entry name" value="DUF3047"/>
    <property type="match status" value="1"/>
</dbReference>
<evidence type="ECO:0000256" key="1">
    <source>
        <dbReference type="SAM" id="SignalP"/>
    </source>
</evidence>
<keyword evidence="1" id="KW-0732">Signal</keyword>
<sequence length="248" mass="26880">MKTRFLLCITLGLVAPLAMASDGTLSLRFSDSATGSQLPSGWKHYAMSRHKTKAGVMLVRDGDVTVLHIDANRGAGGIAHPLKLPPDQVLSWRWKVDHSVARANLAKKHGDDFAARVYVFFDMPANALTFGERMKLRMARVVMGHALPRAALCYVWDNTHPVGTIAPNAYYGAVRTIVLQSGNAHAGQWQSEHRDVAADFRAAFGRPAPEITGVAVASDTDNTKGHVNAWFGDLTFSASTAIPESTDE</sequence>
<reference evidence="3" key="1">
    <citation type="journal article" date="2019" name="Int. J. Syst. Evol. Microbiol.">
        <title>The Global Catalogue of Microorganisms (GCM) 10K type strain sequencing project: providing services to taxonomists for standard genome sequencing and annotation.</title>
        <authorList>
            <consortium name="The Broad Institute Genomics Platform"/>
            <consortium name="The Broad Institute Genome Sequencing Center for Infectious Disease"/>
            <person name="Wu L."/>
            <person name="Ma J."/>
        </authorList>
    </citation>
    <scope>NUCLEOTIDE SEQUENCE [LARGE SCALE GENOMIC DNA]</scope>
    <source>
        <strain evidence="3">KACC 12822</strain>
    </source>
</reference>
<feature type="signal peptide" evidence="1">
    <location>
        <begin position="1"/>
        <end position="20"/>
    </location>
</feature>